<dbReference type="Gene3D" id="3.40.50.720">
    <property type="entry name" value="NAD(P)-binding Rossmann-like Domain"/>
    <property type="match status" value="1"/>
</dbReference>
<feature type="domain" description="NAD(P)-binding" evidence="1">
    <location>
        <begin position="7"/>
        <end position="199"/>
    </location>
</feature>
<dbReference type="InterPro" id="IPR051606">
    <property type="entry name" value="Polyketide_Oxido-like"/>
</dbReference>
<keyword evidence="3" id="KW-1185">Reference proteome</keyword>
<dbReference type="Proteomes" id="UP001629156">
    <property type="component" value="Unassembled WGS sequence"/>
</dbReference>
<dbReference type="InterPro" id="IPR016040">
    <property type="entry name" value="NAD(P)-bd_dom"/>
</dbReference>
<sequence>MKIAIIGATGFVGTALVNEFAHRGHRATAISRNPKDDAPHGITYVKADVFDTANLAEVLKGHDTVISAYNPGWDNPEIYDDYLKGARSIQQAVIKAGVDRFIVIGGAGSLYVSSDLQLVDTPKFPEEYKQGALAVRDYLNVLKKQKDLDWVFFSPAIEMHKGIATGRTGKYRLGFDSPVFDDQHRNTLSVEDLAFIIADETETPRFRRQRFTAGY</sequence>
<dbReference type="RefSeq" id="WP_408083950.1">
    <property type="nucleotide sequence ID" value="NZ_JBELPZ010000003.1"/>
</dbReference>
<name>A0ABW8YTP9_9FLAO</name>
<evidence type="ECO:0000313" key="3">
    <source>
        <dbReference type="Proteomes" id="UP001629156"/>
    </source>
</evidence>
<dbReference type="PANTHER" id="PTHR43355">
    <property type="entry name" value="FLAVIN REDUCTASE (NADPH)"/>
    <property type="match status" value="1"/>
</dbReference>
<accession>A0ABW8YTP9</accession>
<protein>
    <submittedName>
        <fullName evidence="2">NAD(P)H-binding protein</fullName>
    </submittedName>
</protein>
<dbReference type="Pfam" id="PF13460">
    <property type="entry name" value="NAD_binding_10"/>
    <property type="match status" value="1"/>
</dbReference>
<gene>
    <name evidence="2" type="ORF">ABS766_04615</name>
</gene>
<comment type="caution">
    <text evidence="2">The sequence shown here is derived from an EMBL/GenBank/DDBJ whole genome shotgun (WGS) entry which is preliminary data.</text>
</comment>
<evidence type="ECO:0000259" key="1">
    <source>
        <dbReference type="Pfam" id="PF13460"/>
    </source>
</evidence>
<dbReference type="InterPro" id="IPR036291">
    <property type="entry name" value="NAD(P)-bd_dom_sf"/>
</dbReference>
<dbReference type="PANTHER" id="PTHR43355:SF2">
    <property type="entry name" value="FLAVIN REDUCTASE (NADPH)"/>
    <property type="match status" value="1"/>
</dbReference>
<dbReference type="SUPFAM" id="SSF51735">
    <property type="entry name" value="NAD(P)-binding Rossmann-fold domains"/>
    <property type="match status" value="1"/>
</dbReference>
<organism evidence="2 3">
    <name type="scientific">Flavobacterium rhizosphaerae</name>
    <dbReference type="NCBI Taxonomy" id="3163298"/>
    <lineage>
        <taxon>Bacteria</taxon>
        <taxon>Pseudomonadati</taxon>
        <taxon>Bacteroidota</taxon>
        <taxon>Flavobacteriia</taxon>
        <taxon>Flavobacteriales</taxon>
        <taxon>Flavobacteriaceae</taxon>
        <taxon>Flavobacterium</taxon>
    </lineage>
</organism>
<dbReference type="EMBL" id="JBELPZ010000003">
    <property type="protein sequence ID" value="MFL9843696.1"/>
    <property type="molecule type" value="Genomic_DNA"/>
</dbReference>
<proteinExistence type="predicted"/>
<reference evidence="2 3" key="1">
    <citation type="submission" date="2024-06" db="EMBL/GenBank/DDBJ databases">
        <authorList>
            <person name="Kaempfer P."/>
            <person name="Viver T."/>
        </authorList>
    </citation>
    <scope>NUCLEOTIDE SEQUENCE [LARGE SCALE GENOMIC DNA]</scope>
    <source>
        <strain evidence="2 3">ST-119</strain>
    </source>
</reference>
<evidence type="ECO:0000313" key="2">
    <source>
        <dbReference type="EMBL" id="MFL9843696.1"/>
    </source>
</evidence>